<sequence>MIAVYGLSLLALLALGLPVAAAILLIGVFAVLLAGVPASIIAERMIFGLDSFLLIAIPLFLFMGNLMNVSGITGRIFTFAGALVGHWRAGLAQVNVVSSVIFSGMSGSALADAAGLGAIEIEAMRKAGYRPAYAAAITAASSTIGPIMPPSIASILYAFIADVSVGRMFLAGIVPAFLMMFVLMLTVHLRAGKEDLPRSPKTPNRDRLRSLVVALPALFIPVVLIGGMRTGLFTATELAAVGVFYAAVLGFAYREMGGREFVEASRNTALQAGGILLIVAAAHVFAWILAHEQIPQHLTGYIVSLDLATWQFLIIINIVLLFLGMLLDTTAILILVAPVLVPVVVGLGVDPVHFGIVMIVNMMIGLLTPPVGMALFVTARIANVSAMAVAREAAPYALALFALLMVITFTPQIVLFLPELVYGTAN</sequence>
<feature type="transmembrane region" description="Helical" evidence="7">
    <location>
        <begin position="166"/>
        <end position="187"/>
    </location>
</feature>
<evidence type="ECO:0000313" key="9">
    <source>
        <dbReference type="EMBL" id="MBW8637308.1"/>
    </source>
</evidence>
<evidence type="ECO:0000256" key="5">
    <source>
        <dbReference type="ARBA" id="ARBA00022989"/>
    </source>
</evidence>
<comment type="subcellular location">
    <subcellularLocation>
        <location evidence="1 7">Cell inner membrane</location>
        <topology evidence="1 7">Multi-pass membrane protein</topology>
    </subcellularLocation>
</comment>
<feature type="transmembrane region" description="Helical" evidence="7">
    <location>
        <begin position="355"/>
        <end position="382"/>
    </location>
</feature>
<feature type="domain" description="TRAP C4-dicarboxylate transport system permease DctM subunit" evidence="8">
    <location>
        <begin position="8"/>
        <end position="413"/>
    </location>
</feature>
<keyword evidence="10" id="KW-1185">Reference proteome</keyword>
<dbReference type="RefSeq" id="WP_220228026.1">
    <property type="nucleotide sequence ID" value="NZ_JAICBX010000002.1"/>
</dbReference>
<dbReference type="Pfam" id="PF06808">
    <property type="entry name" value="DctM"/>
    <property type="match status" value="1"/>
</dbReference>
<comment type="similarity">
    <text evidence="7">Belongs to the TRAP transporter large permease family.</text>
</comment>
<dbReference type="NCBIfam" id="TIGR00786">
    <property type="entry name" value="dctM"/>
    <property type="match status" value="1"/>
</dbReference>
<dbReference type="InterPro" id="IPR010656">
    <property type="entry name" value="DctM"/>
</dbReference>
<feature type="transmembrane region" description="Helical" evidence="7">
    <location>
        <begin position="301"/>
        <end position="323"/>
    </location>
</feature>
<dbReference type="GO" id="GO:0005886">
    <property type="term" value="C:plasma membrane"/>
    <property type="evidence" value="ECO:0007669"/>
    <property type="project" value="UniProtKB-SubCell"/>
</dbReference>
<proteinExistence type="inferred from homology"/>
<evidence type="ECO:0000256" key="4">
    <source>
        <dbReference type="ARBA" id="ARBA00022692"/>
    </source>
</evidence>
<dbReference type="InterPro" id="IPR004681">
    <property type="entry name" value="TRAP_DctM"/>
</dbReference>
<keyword evidence="2" id="KW-1003">Cell membrane</keyword>
<dbReference type="AlphaFoldDB" id="A0AAE2ZIV5"/>
<feature type="transmembrane region" description="Helical" evidence="7">
    <location>
        <begin position="208"/>
        <end position="226"/>
    </location>
</feature>
<evidence type="ECO:0000259" key="8">
    <source>
        <dbReference type="Pfam" id="PF06808"/>
    </source>
</evidence>
<name>A0AAE2ZIV5_9HYPH</name>
<keyword evidence="7" id="KW-0813">Transport</keyword>
<keyword evidence="5 7" id="KW-1133">Transmembrane helix</keyword>
<reference evidence="9" key="1">
    <citation type="submission" date="2021-08" db="EMBL/GenBank/DDBJ databases">
        <title>Hoeflea bacterium WL0058 sp. nov., isolated from the sediment.</title>
        <authorList>
            <person name="Wang L."/>
            <person name="Zhang D."/>
        </authorList>
    </citation>
    <scope>NUCLEOTIDE SEQUENCE</scope>
    <source>
        <strain evidence="9">WL0058</strain>
    </source>
</reference>
<feature type="transmembrane region" description="Helical" evidence="7">
    <location>
        <begin position="45"/>
        <end position="64"/>
    </location>
</feature>
<comment type="caution">
    <text evidence="9">The sequence shown here is derived from an EMBL/GenBank/DDBJ whole genome shotgun (WGS) entry which is preliminary data.</text>
</comment>
<gene>
    <name evidence="9" type="ORF">K1W69_08920</name>
</gene>
<evidence type="ECO:0000256" key="3">
    <source>
        <dbReference type="ARBA" id="ARBA00022519"/>
    </source>
</evidence>
<feature type="transmembrane region" description="Helical" evidence="7">
    <location>
        <begin position="100"/>
        <end position="121"/>
    </location>
</feature>
<evidence type="ECO:0000256" key="1">
    <source>
        <dbReference type="ARBA" id="ARBA00004429"/>
    </source>
</evidence>
<dbReference type="GO" id="GO:0022857">
    <property type="term" value="F:transmembrane transporter activity"/>
    <property type="evidence" value="ECO:0007669"/>
    <property type="project" value="UniProtKB-UniRule"/>
</dbReference>
<keyword evidence="4 7" id="KW-0812">Transmembrane</keyword>
<dbReference type="PIRSF" id="PIRSF006066">
    <property type="entry name" value="HI0050"/>
    <property type="match status" value="1"/>
</dbReference>
<dbReference type="EMBL" id="JAICBX010000002">
    <property type="protein sequence ID" value="MBW8637308.1"/>
    <property type="molecule type" value="Genomic_DNA"/>
</dbReference>
<feature type="transmembrane region" description="Helical" evidence="7">
    <location>
        <begin position="269"/>
        <end position="289"/>
    </location>
</feature>
<keyword evidence="3 7" id="KW-0997">Cell inner membrane</keyword>
<evidence type="ECO:0000313" key="10">
    <source>
        <dbReference type="Proteomes" id="UP001196509"/>
    </source>
</evidence>
<comment type="function">
    <text evidence="7">Part of the tripartite ATP-independent periplasmic (TRAP) transport system.</text>
</comment>
<organism evidence="9 10">
    <name type="scientific">Flavimaribacter sediminis</name>
    <dbReference type="NCBI Taxonomy" id="2865987"/>
    <lineage>
        <taxon>Bacteria</taxon>
        <taxon>Pseudomonadati</taxon>
        <taxon>Pseudomonadota</taxon>
        <taxon>Alphaproteobacteria</taxon>
        <taxon>Hyphomicrobiales</taxon>
        <taxon>Rhizobiaceae</taxon>
        <taxon>Flavimaribacter</taxon>
    </lineage>
</organism>
<dbReference type="PANTHER" id="PTHR33362:SF3">
    <property type="entry name" value="SIALIC ACID TRAP TRANSPORTER PERMEASE PROTEIN SIAT"/>
    <property type="match status" value="1"/>
</dbReference>
<evidence type="ECO:0000256" key="7">
    <source>
        <dbReference type="RuleBase" id="RU369079"/>
    </source>
</evidence>
<evidence type="ECO:0000256" key="6">
    <source>
        <dbReference type="ARBA" id="ARBA00023136"/>
    </source>
</evidence>
<accession>A0AAE2ZIV5</accession>
<keyword evidence="6 7" id="KW-0472">Membrane</keyword>
<feature type="transmembrane region" description="Helical" evidence="7">
    <location>
        <begin position="330"/>
        <end position="349"/>
    </location>
</feature>
<feature type="transmembrane region" description="Helical" evidence="7">
    <location>
        <begin position="232"/>
        <end position="253"/>
    </location>
</feature>
<dbReference type="PANTHER" id="PTHR33362">
    <property type="entry name" value="SIALIC ACID TRAP TRANSPORTER PERMEASE PROTEIN SIAT-RELATED"/>
    <property type="match status" value="1"/>
</dbReference>
<feature type="transmembrane region" description="Helical" evidence="7">
    <location>
        <begin position="394"/>
        <end position="417"/>
    </location>
</feature>
<comment type="subunit">
    <text evidence="7">The complex comprises the extracytoplasmic solute receptor protein and the two transmembrane proteins.</text>
</comment>
<dbReference type="Proteomes" id="UP001196509">
    <property type="component" value="Unassembled WGS sequence"/>
</dbReference>
<evidence type="ECO:0000256" key="2">
    <source>
        <dbReference type="ARBA" id="ARBA00022475"/>
    </source>
</evidence>
<protein>
    <recommendedName>
        <fullName evidence="7">TRAP transporter large permease protein</fullName>
    </recommendedName>
</protein>
<feature type="transmembrane region" description="Helical" evidence="7">
    <location>
        <begin position="133"/>
        <end position="160"/>
    </location>
</feature>